<evidence type="ECO:0000313" key="2">
    <source>
        <dbReference type="Proteomes" id="UP000001301"/>
    </source>
</evidence>
<gene>
    <name evidence="1" type="ordered locus">BT9727_2204</name>
</gene>
<proteinExistence type="predicted"/>
<organism evidence="1 2">
    <name type="scientific">Bacillus thuringiensis subsp. konkukian (strain 97-27)</name>
    <dbReference type="NCBI Taxonomy" id="281309"/>
    <lineage>
        <taxon>Bacteria</taxon>
        <taxon>Bacillati</taxon>
        <taxon>Bacillota</taxon>
        <taxon>Bacilli</taxon>
        <taxon>Bacillales</taxon>
        <taxon>Bacillaceae</taxon>
        <taxon>Bacillus</taxon>
        <taxon>Bacillus cereus group</taxon>
    </lineage>
</organism>
<dbReference type="HOGENOM" id="CLU_1966142_0_0_9"/>
<dbReference type="KEGG" id="btk:BT9727_2204"/>
<accession>Q6HIU5</accession>
<protein>
    <recommendedName>
        <fullName evidence="3">Tyrosine specific protein phosphatases domain-containing protein</fullName>
    </recommendedName>
</protein>
<reference evidence="1 2" key="1">
    <citation type="journal article" date="2006" name="J. Bacteriol.">
        <title>Pathogenomic sequence analysis of Bacillus cereus and Bacillus thuringiensis isolates closely related to Bacillus anthracis.</title>
        <authorList>
            <person name="Han C.S."/>
            <person name="Xie G."/>
            <person name="Challacombe J.F."/>
            <person name="Altherr M.R."/>
            <person name="Bhotika S.S."/>
            <person name="Brown N."/>
            <person name="Bruce D."/>
            <person name="Campbell C.S."/>
            <person name="Campbell M.L."/>
            <person name="Chen J."/>
            <person name="Chertkov O."/>
            <person name="Cleland C."/>
            <person name="Dimitrijevic M."/>
            <person name="Doggett N.A."/>
            <person name="Fawcett J.J."/>
            <person name="Glavina T."/>
            <person name="Goodwin L.A."/>
            <person name="Green L.D."/>
            <person name="Hill K.K."/>
            <person name="Hitchcock P."/>
            <person name="Jackson P.J."/>
            <person name="Keim P."/>
            <person name="Kewalramani A.R."/>
            <person name="Longmire J."/>
            <person name="Lucas S."/>
            <person name="Malfatti S."/>
            <person name="McMurry K."/>
            <person name="Meincke L.J."/>
            <person name="Misra M."/>
            <person name="Moseman B.L."/>
            <person name="Mundt M."/>
            <person name="Munk A.C."/>
            <person name="Okinaka R.T."/>
            <person name="Parson-Quintana B."/>
            <person name="Reilly L.P."/>
            <person name="Richardson P."/>
            <person name="Robinson D.L."/>
            <person name="Rubin E."/>
            <person name="Saunders E."/>
            <person name="Tapia R."/>
            <person name="Tesmer J.G."/>
            <person name="Thayer N."/>
            <person name="Thompson L.S."/>
            <person name="Tice H."/>
            <person name="Ticknor L.O."/>
            <person name="Wills P.L."/>
            <person name="Brettin T.S."/>
            <person name="Gilna P."/>
        </authorList>
    </citation>
    <scope>NUCLEOTIDE SEQUENCE [LARGE SCALE GENOMIC DNA]</scope>
    <source>
        <strain evidence="1 2">97-27</strain>
    </source>
</reference>
<dbReference type="InterPro" id="IPR029021">
    <property type="entry name" value="Prot-tyrosine_phosphatase-like"/>
</dbReference>
<dbReference type="AlphaFoldDB" id="Q6HIU5"/>
<evidence type="ECO:0000313" key="1">
    <source>
        <dbReference type="EMBL" id="AAT59889.1"/>
    </source>
</evidence>
<name>Q6HIU5_BACHK</name>
<dbReference type="Proteomes" id="UP000001301">
    <property type="component" value="Chromosome"/>
</dbReference>
<dbReference type="SUPFAM" id="SSF52799">
    <property type="entry name" value="(Phosphotyrosine protein) phosphatases II"/>
    <property type="match status" value="1"/>
</dbReference>
<evidence type="ECO:0008006" key="3">
    <source>
        <dbReference type="Google" id="ProtNLM"/>
    </source>
</evidence>
<sequence>MIYVLERRVSGWNKTSCFSNSRRARWIGKVRNAIAAVKEAVEQDKKVFFHCSGERNRTGAVATGLLLELGHTSNVEDAAHQVKMICSIIVIKPDVMKSISIISVTRIFLKYPCFCKKVKYYIHKKIQ</sequence>
<dbReference type="Gene3D" id="3.90.190.10">
    <property type="entry name" value="Protein tyrosine phosphatase superfamily"/>
    <property type="match status" value="1"/>
</dbReference>
<dbReference type="EMBL" id="AE017355">
    <property type="protein sequence ID" value="AAT59889.1"/>
    <property type="molecule type" value="Genomic_DNA"/>
</dbReference>